<dbReference type="PANTHER" id="PTHR42872">
    <property type="entry name" value="PROTEIN-GLUTAMATE METHYLESTERASE/PROTEIN-GLUTAMINE GLUTAMINASE"/>
    <property type="match status" value="1"/>
</dbReference>
<dbReference type="PROSITE" id="PS50122">
    <property type="entry name" value="CHEB"/>
    <property type="match status" value="1"/>
</dbReference>
<feature type="active site" evidence="4">
    <location>
        <position position="24"/>
    </location>
</feature>
<dbReference type="GO" id="GO:0005737">
    <property type="term" value="C:cytoplasm"/>
    <property type="evidence" value="ECO:0007669"/>
    <property type="project" value="InterPro"/>
</dbReference>
<dbReference type="InterPro" id="IPR000673">
    <property type="entry name" value="Sig_transdc_resp-reg_Me-estase"/>
</dbReference>
<dbReference type="InterPro" id="IPR035909">
    <property type="entry name" value="CheB_C"/>
</dbReference>
<comment type="catalytic activity">
    <reaction evidence="3">
        <text>[protein]-L-glutamate 5-O-methyl ester + H2O = L-glutamyl-[protein] + methanol + H(+)</text>
        <dbReference type="Rhea" id="RHEA:23236"/>
        <dbReference type="Rhea" id="RHEA-COMP:10208"/>
        <dbReference type="Rhea" id="RHEA-COMP:10311"/>
        <dbReference type="ChEBI" id="CHEBI:15377"/>
        <dbReference type="ChEBI" id="CHEBI:15378"/>
        <dbReference type="ChEBI" id="CHEBI:17790"/>
        <dbReference type="ChEBI" id="CHEBI:29973"/>
        <dbReference type="ChEBI" id="CHEBI:82795"/>
        <dbReference type="EC" id="3.1.1.61"/>
    </reaction>
</comment>
<dbReference type="CDD" id="cd16433">
    <property type="entry name" value="CheB"/>
    <property type="match status" value="1"/>
</dbReference>
<feature type="active site" evidence="4">
    <location>
        <position position="144"/>
    </location>
</feature>
<dbReference type="EC" id="3.1.1.61" evidence="2"/>
<evidence type="ECO:0000256" key="3">
    <source>
        <dbReference type="ARBA" id="ARBA00048267"/>
    </source>
</evidence>
<reference evidence="6" key="1">
    <citation type="submission" date="2017-10" db="EMBL/GenBank/DDBJ databases">
        <title>Chryseobacterium sp. B5 is a hydrocarbonoclastic and plant growth promoting bacterium.</title>
        <authorList>
            <person name="Thijs S."/>
            <person name="Gkorezis P."/>
            <person name="Van Hamme J."/>
        </authorList>
    </citation>
    <scope>NUCLEOTIDE SEQUENCE</scope>
    <source>
        <strain evidence="6">B5</strain>
    </source>
</reference>
<evidence type="ECO:0000313" key="6">
    <source>
        <dbReference type="EMBL" id="PII36255.1"/>
    </source>
</evidence>
<dbReference type="GO" id="GO:0000156">
    <property type="term" value="F:phosphorelay response regulator activity"/>
    <property type="evidence" value="ECO:0007669"/>
    <property type="project" value="InterPro"/>
</dbReference>
<dbReference type="Pfam" id="PF01339">
    <property type="entry name" value="CheB_methylest"/>
    <property type="match status" value="1"/>
</dbReference>
<proteinExistence type="predicted"/>
<feature type="domain" description="CheB-type methylesterase" evidence="5">
    <location>
        <begin position="12"/>
        <end position="197"/>
    </location>
</feature>
<organism evidence="6">
    <name type="scientific">Chryseobacterium sp. B5</name>
    <dbReference type="NCBI Taxonomy" id="2050562"/>
    <lineage>
        <taxon>Bacteria</taxon>
        <taxon>Pseudomonadati</taxon>
        <taxon>Bacteroidota</taxon>
        <taxon>Flavobacteriia</taxon>
        <taxon>Flavobacteriales</taxon>
        <taxon>Weeksellaceae</taxon>
        <taxon>Chryseobacterium group</taxon>
        <taxon>Chryseobacterium</taxon>
    </lineage>
</organism>
<feature type="active site" evidence="4">
    <location>
        <position position="51"/>
    </location>
</feature>
<dbReference type="SUPFAM" id="SSF52738">
    <property type="entry name" value="Methylesterase CheB, C-terminal domain"/>
    <property type="match status" value="1"/>
</dbReference>
<dbReference type="GO" id="GO:0008984">
    <property type="term" value="F:protein-glutamate methylesterase activity"/>
    <property type="evidence" value="ECO:0007669"/>
    <property type="project" value="UniProtKB-EC"/>
</dbReference>
<sequence>MPATTNTPASDAATAYEAIVIGGSAGALDALSVVLPTLPASLRASVLVVLHLPRDRRSLLGQLFGPRCALPVREVQDQQWLEPGCLYFAPADYHLLVDSGPRLALSLDAPWHFSRPSIDVLFESAADCYGERLLAVLLSGANEDGAQGMASVHAAGGLAVVQSPDSAAMQTMPRAALARVPQAQVLAPQGIAALIASLHGQGRL</sequence>
<keyword evidence="4" id="KW-0145">Chemotaxis</keyword>
<keyword evidence="1 4" id="KW-0378">Hydrolase</keyword>
<comment type="caution">
    <text evidence="6">The sequence shown here is derived from an EMBL/GenBank/DDBJ whole genome shotgun (WGS) entry which is preliminary data.</text>
</comment>
<name>A0A2G7T8L7_9FLAO</name>
<dbReference type="Gene3D" id="3.40.50.180">
    <property type="entry name" value="Methylesterase CheB, C-terminal domain"/>
    <property type="match status" value="1"/>
</dbReference>
<evidence type="ECO:0000256" key="1">
    <source>
        <dbReference type="ARBA" id="ARBA00022801"/>
    </source>
</evidence>
<dbReference type="PANTHER" id="PTHR42872:SF6">
    <property type="entry name" value="PROTEIN-GLUTAMATE METHYLESTERASE_PROTEIN-GLUTAMINE GLUTAMINASE"/>
    <property type="match status" value="1"/>
</dbReference>
<dbReference type="AlphaFoldDB" id="A0A2G7T8L7"/>
<accession>A0A2G7T8L7</accession>
<evidence type="ECO:0000259" key="5">
    <source>
        <dbReference type="PROSITE" id="PS50122"/>
    </source>
</evidence>
<gene>
    <name evidence="6" type="ORF">CTI11_08365</name>
</gene>
<dbReference type="EMBL" id="PEKC01000022">
    <property type="protein sequence ID" value="PII36255.1"/>
    <property type="molecule type" value="Genomic_DNA"/>
</dbReference>
<evidence type="ECO:0000256" key="4">
    <source>
        <dbReference type="PROSITE-ProRule" id="PRU00050"/>
    </source>
</evidence>
<protein>
    <recommendedName>
        <fullName evidence="2">protein-glutamate methylesterase</fullName>
        <ecNumber evidence="2">3.1.1.61</ecNumber>
    </recommendedName>
</protein>
<dbReference type="GO" id="GO:0006935">
    <property type="term" value="P:chemotaxis"/>
    <property type="evidence" value="ECO:0007669"/>
    <property type="project" value="UniProtKB-UniRule"/>
</dbReference>
<evidence type="ECO:0000256" key="2">
    <source>
        <dbReference type="ARBA" id="ARBA00039140"/>
    </source>
</evidence>